<organism evidence="2 3">
    <name type="scientific">Hebeloma cylindrosporum</name>
    <dbReference type="NCBI Taxonomy" id="76867"/>
    <lineage>
        <taxon>Eukaryota</taxon>
        <taxon>Fungi</taxon>
        <taxon>Dikarya</taxon>
        <taxon>Basidiomycota</taxon>
        <taxon>Agaricomycotina</taxon>
        <taxon>Agaricomycetes</taxon>
        <taxon>Agaricomycetidae</taxon>
        <taxon>Agaricales</taxon>
        <taxon>Agaricineae</taxon>
        <taxon>Hymenogastraceae</taxon>
        <taxon>Hebeloma</taxon>
    </lineage>
</organism>
<keyword evidence="1" id="KW-1133">Transmembrane helix</keyword>
<reference evidence="3" key="2">
    <citation type="submission" date="2015-01" db="EMBL/GenBank/DDBJ databases">
        <title>Evolutionary Origins and Diversification of the Mycorrhizal Mutualists.</title>
        <authorList>
            <consortium name="DOE Joint Genome Institute"/>
            <consortium name="Mycorrhizal Genomics Consortium"/>
            <person name="Kohler A."/>
            <person name="Kuo A."/>
            <person name="Nagy L.G."/>
            <person name="Floudas D."/>
            <person name="Copeland A."/>
            <person name="Barry K.W."/>
            <person name="Cichocki N."/>
            <person name="Veneault-Fourrey C."/>
            <person name="LaButti K."/>
            <person name="Lindquist E.A."/>
            <person name="Lipzen A."/>
            <person name="Lundell T."/>
            <person name="Morin E."/>
            <person name="Murat C."/>
            <person name="Riley R."/>
            <person name="Ohm R."/>
            <person name="Sun H."/>
            <person name="Tunlid A."/>
            <person name="Henrissat B."/>
            <person name="Grigoriev I.V."/>
            <person name="Hibbett D.S."/>
            <person name="Martin F."/>
        </authorList>
    </citation>
    <scope>NUCLEOTIDE SEQUENCE [LARGE SCALE GENOMIC DNA]</scope>
    <source>
        <strain evidence="3">h7</strain>
    </source>
</reference>
<dbReference type="Proteomes" id="UP000053424">
    <property type="component" value="Unassembled WGS sequence"/>
</dbReference>
<evidence type="ECO:0000313" key="3">
    <source>
        <dbReference type="Proteomes" id="UP000053424"/>
    </source>
</evidence>
<feature type="transmembrane region" description="Helical" evidence="1">
    <location>
        <begin position="50"/>
        <end position="72"/>
    </location>
</feature>
<dbReference type="AlphaFoldDB" id="A0A0C3BS48"/>
<sequence length="128" mass="14380">MTFPSSGEIKFKTPLYFYVVWITTTYFIVPTAAVALFFSTKALKQDWGLVSRMAFVQPFIHMIFVIGAARHSGKIDNIILRCGFVGMVSVVCGWSVAVALAMLMRFGRERLVIRRSPGVVDEEKNVII</sequence>
<keyword evidence="1" id="KW-0812">Transmembrane</keyword>
<dbReference type="HOGENOM" id="CLU_1959857_0_0_1"/>
<keyword evidence="1" id="KW-0472">Membrane</keyword>
<protein>
    <submittedName>
        <fullName evidence="2">Uncharacterized protein</fullName>
    </submittedName>
</protein>
<evidence type="ECO:0000256" key="1">
    <source>
        <dbReference type="SAM" id="Phobius"/>
    </source>
</evidence>
<proteinExistence type="predicted"/>
<feature type="transmembrane region" description="Helical" evidence="1">
    <location>
        <begin position="15"/>
        <end position="38"/>
    </location>
</feature>
<dbReference type="OrthoDB" id="4141464at2759"/>
<feature type="transmembrane region" description="Helical" evidence="1">
    <location>
        <begin position="78"/>
        <end position="104"/>
    </location>
</feature>
<keyword evidence="3" id="KW-1185">Reference proteome</keyword>
<reference evidence="2 3" key="1">
    <citation type="submission" date="2014-04" db="EMBL/GenBank/DDBJ databases">
        <authorList>
            <consortium name="DOE Joint Genome Institute"/>
            <person name="Kuo A."/>
            <person name="Gay G."/>
            <person name="Dore J."/>
            <person name="Kohler A."/>
            <person name="Nagy L.G."/>
            <person name="Floudas D."/>
            <person name="Copeland A."/>
            <person name="Barry K.W."/>
            <person name="Cichocki N."/>
            <person name="Veneault-Fourrey C."/>
            <person name="LaButti K."/>
            <person name="Lindquist E.A."/>
            <person name="Lipzen A."/>
            <person name="Lundell T."/>
            <person name="Morin E."/>
            <person name="Murat C."/>
            <person name="Sun H."/>
            <person name="Tunlid A."/>
            <person name="Henrissat B."/>
            <person name="Grigoriev I.V."/>
            <person name="Hibbett D.S."/>
            <person name="Martin F."/>
            <person name="Nordberg H.P."/>
            <person name="Cantor M.N."/>
            <person name="Hua S.X."/>
        </authorList>
    </citation>
    <scope>NUCLEOTIDE SEQUENCE [LARGE SCALE GENOMIC DNA]</scope>
    <source>
        <strain evidence="3">h7</strain>
    </source>
</reference>
<accession>A0A0C3BS48</accession>
<evidence type="ECO:0000313" key="2">
    <source>
        <dbReference type="EMBL" id="KIM34899.1"/>
    </source>
</evidence>
<dbReference type="EMBL" id="KN831845">
    <property type="protein sequence ID" value="KIM34899.1"/>
    <property type="molecule type" value="Genomic_DNA"/>
</dbReference>
<name>A0A0C3BS48_HEBCY</name>
<gene>
    <name evidence="2" type="ORF">M413DRAFT_449997</name>
</gene>